<dbReference type="EMBL" id="KX388535">
    <property type="protein sequence ID" value="ARU12327.1"/>
    <property type="molecule type" value="Genomic_DNA"/>
</dbReference>
<organism evidence="1">
    <name type="scientific">Agrobacterium tumefaciens</name>
    <dbReference type="NCBI Taxonomy" id="358"/>
    <lineage>
        <taxon>Bacteria</taxon>
        <taxon>Pseudomonadati</taxon>
        <taxon>Pseudomonadota</taxon>
        <taxon>Alphaproteobacteria</taxon>
        <taxon>Hyphomicrobiales</taxon>
        <taxon>Rhizobiaceae</taxon>
        <taxon>Rhizobium/Agrobacterium group</taxon>
        <taxon>Agrobacterium</taxon>
        <taxon>Agrobacterium tumefaciens complex</taxon>
    </lineage>
</organism>
<dbReference type="AlphaFoldDB" id="A0A3S6ID85"/>
<keyword evidence="1" id="KW-0614">Plasmid</keyword>
<accession>A0A3S6ID85</accession>
<proteinExistence type="predicted"/>
<name>A0A3S6ID85_AGRTU</name>
<reference evidence="1" key="1">
    <citation type="submission" date="2016-06" db="EMBL/GenBank/DDBJ databases">
        <title>Complete sequence of Ti-plasmid pTiEU6.</title>
        <authorList>
            <person name="Shao S."/>
            <person name="Henkel C."/>
            <person name="van Heusden G.H."/>
            <person name="Hooykaas P."/>
        </authorList>
    </citation>
    <scope>NUCLEOTIDE SEQUENCE</scope>
    <source>
        <strain evidence="1">EU6</strain>
        <plasmid evidence="1">pTiEU6</plasmid>
    </source>
</reference>
<geneLocation type="plasmid" evidence="1">
    <name>pTiEU6</name>
</geneLocation>
<evidence type="ECO:0000313" key="1">
    <source>
        <dbReference type="EMBL" id="ARU12327.1"/>
    </source>
</evidence>
<sequence>MEPPKVIVAFGLSEYAFSSHLEGANIKNGSCATPAPYVAGIRPVRKEYATA</sequence>
<gene>
    <name evidence="1" type="ORF">AgrTiEU6_98</name>
</gene>
<protein>
    <submittedName>
        <fullName evidence="1">Uncharacterized protein</fullName>
    </submittedName>
</protein>